<name>A0ABY2KKB2_9RHOB</name>
<dbReference type="Gene3D" id="3.40.50.150">
    <property type="entry name" value="Vaccinia Virus protein VP39"/>
    <property type="match status" value="1"/>
</dbReference>
<gene>
    <name evidence="1" type="ORF">EEB11_18050</name>
</gene>
<evidence type="ECO:0000313" key="2">
    <source>
        <dbReference type="Proteomes" id="UP000297741"/>
    </source>
</evidence>
<dbReference type="SUPFAM" id="SSF53335">
    <property type="entry name" value="S-adenosyl-L-methionine-dependent methyltransferases"/>
    <property type="match status" value="1"/>
</dbReference>
<keyword evidence="1" id="KW-0808">Transferase</keyword>
<reference evidence="1 2" key="1">
    <citation type="submission" date="2018-11" db="EMBL/GenBank/DDBJ databases">
        <title>Tabrizicola sp. isolated from sediment of alpine lake.</title>
        <authorList>
            <person name="Liu Z."/>
        </authorList>
    </citation>
    <scope>NUCLEOTIDE SEQUENCE [LARGE SCALE GENOMIC DNA]</scope>
    <source>
        <strain evidence="1 2">DRYC-M-16</strain>
    </source>
</reference>
<evidence type="ECO:0000313" key="1">
    <source>
        <dbReference type="EMBL" id="TGD41568.1"/>
    </source>
</evidence>
<accession>A0ABY2KKB2</accession>
<sequence>MSMLTVEDLVNLILQRSEVLFDMPRSGQVIRAWNAGDEGPIRGCVERYGDEIARRAAGVIHAEYRRLAPLLLADPPARVADIGCGYALFDLFLARDTAASLVLIDIEQNTRRHFGYADEGAAYSNLSVARALLEANGIAAQRIETVNPERADLGAVAPVDLAVSFLSCGFHFPASTYATYFRENVVPGGAILLDLRAATATAQLAGLEGLGTVRDLPAPAKARRILLRKVAR</sequence>
<dbReference type="Proteomes" id="UP000297741">
    <property type="component" value="Unassembled WGS sequence"/>
</dbReference>
<dbReference type="GO" id="GO:0032259">
    <property type="term" value="P:methylation"/>
    <property type="evidence" value="ECO:0007669"/>
    <property type="project" value="UniProtKB-KW"/>
</dbReference>
<keyword evidence="2" id="KW-1185">Reference proteome</keyword>
<protein>
    <submittedName>
        <fullName evidence="1">Class I SAM-dependent methyltransferase</fullName>
    </submittedName>
</protein>
<dbReference type="GO" id="GO:0008168">
    <property type="term" value="F:methyltransferase activity"/>
    <property type="evidence" value="ECO:0007669"/>
    <property type="project" value="UniProtKB-KW"/>
</dbReference>
<organism evidence="1 2">
    <name type="scientific">Pseudotabrizicola sediminis</name>
    <dbReference type="NCBI Taxonomy" id="2486418"/>
    <lineage>
        <taxon>Bacteria</taxon>
        <taxon>Pseudomonadati</taxon>
        <taxon>Pseudomonadota</taxon>
        <taxon>Alphaproteobacteria</taxon>
        <taxon>Rhodobacterales</taxon>
        <taxon>Paracoccaceae</taxon>
        <taxon>Pseudotabrizicola</taxon>
    </lineage>
</organism>
<proteinExistence type="predicted"/>
<keyword evidence="1" id="KW-0489">Methyltransferase</keyword>
<comment type="caution">
    <text evidence="1">The sequence shown here is derived from an EMBL/GenBank/DDBJ whole genome shotgun (WGS) entry which is preliminary data.</text>
</comment>
<dbReference type="EMBL" id="RPEM01000020">
    <property type="protein sequence ID" value="TGD41568.1"/>
    <property type="molecule type" value="Genomic_DNA"/>
</dbReference>
<dbReference type="InterPro" id="IPR029063">
    <property type="entry name" value="SAM-dependent_MTases_sf"/>
</dbReference>